<feature type="signal peptide" evidence="1">
    <location>
        <begin position="1"/>
        <end position="21"/>
    </location>
</feature>
<dbReference type="InterPro" id="IPR038765">
    <property type="entry name" value="Papain-like_cys_pep_sf"/>
</dbReference>
<name>A0A5B8W828_9SPHI</name>
<sequence length="625" mass="70984">MIFKRLIACACCTLFTLGAFALEGDSLVTITALKNEYQFKWNGQTSRVEIKEKLSNTYVSNSYGVSYPVSEFYNDNTSIDAVTCKVDGHNLRSFKPTYTYYSQDDVFYSDAKICYFPMDMPKKGSIGTVTFEETLNDPRYFTSIYFSDAAIVQQGEVSLKIPRWMKVDIKEMNFNSFGIKKTTEYVSGEDADVITYSFANIPAMKREANSPGPTYIYPHLLVLCKSAAPGGKQITYFGSLADQYAWYRELVKNVAGDQAVISAKAKELTAGLTADMDKIKAIFYYVQDNIRYIAFEDGMAGFRPEKADEVLRKKYGDCKGMANLTKALLVSQGYDARLCWLGTKHIAYDYQTPSMAVDNHMICALNYKGKIYYLDATESYLSLNEYAERIQGRQVLMEDGDKYILNKIPYAPPLQNSTNQLSKLSVSGTSLVGKVNYTWKGEDKESILSGLNSIKHENTDKAMVKYLADDNNDYTINNLKLSSTANPDKDLTAAFDLEHKNAVNVFSKDYYINIDSQKELADFTFKPAVRKLDYWFAYKMNINSQTELDIPANYKAATVPADLNIVNPDYEFHISYTQLPNKLVYKKKLLIKNTSLPKKRFEQWNHDVEQLSKAYNETLILKPTN</sequence>
<keyword evidence="1" id="KW-0732">Signal</keyword>
<dbReference type="AlphaFoldDB" id="A0A5B8W828"/>
<dbReference type="Gene3D" id="3.10.620.30">
    <property type="match status" value="1"/>
</dbReference>
<dbReference type="SUPFAM" id="SSF54001">
    <property type="entry name" value="Cysteine proteinases"/>
    <property type="match status" value="1"/>
</dbReference>
<protein>
    <submittedName>
        <fullName evidence="3">Transglutaminase domain-containing protein</fullName>
    </submittedName>
</protein>
<proteinExistence type="predicted"/>
<accession>A0A5B8W828</accession>
<evidence type="ECO:0000313" key="4">
    <source>
        <dbReference type="Proteomes" id="UP000321362"/>
    </source>
</evidence>
<evidence type="ECO:0000259" key="2">
    <source>
        <dbReference type="Pfam" id="PF01841"/>
    </source>
</evidence>
<feature type="chain" id="PRO_5022987137" evidence="1">
    <location>
        <begin position="22"/>
        <end position="625"/>
    </location>
</feature>
<reference evidence="3 4" key="1">
    <citation type="journal article" date="2013" name="J. Microbiol.">
        <title>Mucilaginibacter ginsenosidivorax sp. nov., with ginsenoside converting activity isolated from sediment.</title>
        <authorList>
            <person name="Kim J.K."/>
            <person name="Choi T.E."/>
            <person name="Liu Q.M."/>
            <person name="Park H.Y."/>
            <person name="Yi T.H."/>
            <person name="Yoon M.H."/>
            <person name="Kim S.C."/>
            <person name="Im W.T."/>
        </authorList>
    </citation>
    <scope>NUCLEOTIDE SEQUENCE [LARGE SCALE GENOMIC DNA]</scope>
    <source>
        <strain evidence="3 4">KHI28</strain>
    </source>
</reference>
<evidence type="ECO:0000313" key="3">
    <source>
        <dbReference type="EMBL" id="QEC78398.1"/>
    </source>
</evidence>
<dbReference type="Gene3D" id="2.60.120.1130">
    <property type="match status" value="1"/>
</dbReference>
<evidence type="ECO:0000256" key="1">
    <source>
        <dbReference type="SAM" id="SignalP"/>
    </source>
</evidence>
<keyword evidence="4" id="KW-1185">Reference proteome</keyword>
<organism evidence="3 4">
    <name type="scientific">Mucilaginibacter ginsenosidivorax</name>
    <dbReference type="NCBI Taxonomy" id="862126"/>
    <lineage>
        <taxon>Bacteria</taxon>
        <taxon>Pseudomonadati</taxon>
        <taxon>Bacteroidota</taxon>
        <taxon>Sphingobacteriia</taxon>
        <taxon>Sphingobacteriales</taxon>
        <taxon>Sphingobacteriaceae</taxon>
        <taxon>Mucilaginibacter</taxon>
    </lineage>
</organism>
<dbReference type="Gene3D" id="2.60.40.3140">
    <property type="match status" value="1"/>
</dbReference>
<dbReference type="KEGG" id="mgk:FSB76_21535"/>
<dbReference type="EMBL" id="CP042437">
    <property type="protein sequence ID" value="QEC78398.1"/>
    <property type="molecule type" value="Genomic_DNA"/>
</dbReference>
<feature type="domain" description="Transglutaminase-like" evidence="2">
    <location>
        <begin position="264"/>
        <end position="340"/>
    </location>
</feature>
<dbReference type="InterPro" id="IPR002931">
    <property type="entry name" value="Transglutaminase-like"/>
</dbReference>
<dbReference type="Proteomes" id="UP000321362">
    <property type="component" value="Chromosome"/>
</dbReference>
<gene>
    <name evidence="3" type="ORF">FSB76_21535</name>
</gene>
<dbReference type="OrthoDB" id="8595007at2"/>
<dbReference type="Pfam" id="PF01841">
    <property type="entry name" value="Transglut_core"/>
    <property type="match status" value="1"/>
</dbReference>